<dbReference type="GO" id="GO:0005829">
    <property type="term" value="C:cytosol"/>
    <property type="evidence" value="ECO:0007669"/>
    <property type="project" value="TreeGrafter"/>
</dbReference>
<gene>
    <name evidence="2" type="ORF">METZ01_LOCUS287757</name>
</gene>
<dbReference type="InterPro" id="IPR035959">
    <property type="entry name" value="RutC-like_sf"/>
</dbReference>
<feature type="non-terminal residue" evidence="2">
    <location>
        <position position="1"/>
    </location>
</feature>
<dbReference type="AlphaFoldDB" id="A0A382LFF5"/>
<evidence type="ECO:0000313" key="2">
    <source>
        <dbReference type="EMBL" id="SVC34903.1"/>
    </source>
</evidence>
<reference evidence="2" key="1">
    <citation type="submission" date="2018-05" db="EMBL/GenBank/DDBJ databases">
        <authorList>
            <person name="Lanie J.A."/>
            <person name="Ng W.-L."/>
            <person name="Kazmierczak K.M."/>
            <person name="Andrzejewski T.M."/>
            <person name="Davidsen T.M."/>
            <person name="Wayne K.J."/>
            <person name="Tettelin H."/>
            <person name="Glass J.I."/>
            <person name="Rusch D."/>
            <person name="Podicherti R."/>
            <person name="Tsui H.-C.T."/>
            <person name="Winkler M.E."/>
        </authorList>
    </citation>
    <scope>NUCLEOTIDE SEQUENCE</scope>
</reference>
<dbReference type="PANTHER" id="PTHR11803:SF58">
    <property type="entry name" value="PROTEIN HMF1-RELATED"/>
    <property type="match status" value="1"/>
</dbReference>
<name>A0A382LFF5_9ZZZZ</name>
<dbReference type="Gene3D" id="3.30.1330.40">
    <property type="entry name" value="RutC-like"/>
    <property type="match status" value="2"/>
</dbReference>
<feature type="non-terminal residue" evidence="2">
    <location>
        <position position="195"/>
    </location>
</feature>
<dbReference type="GO" id="GO:0019239">
    <property type="term" value="F:deaminase activity"/>
    <property type="evidence" value="ECO:0007669"/>
    <property type="project" value="TreeGrafter"/>
</dbReference>
<dbReference type="Pfam" id="PF01042">
    <property type="entry name" value="Ribonuc_L-PSP"/>
    <property type="match status" value="1"/>
</dbReference>
<dbReference type="PANTHER" id="PTHR11803">
    <property type="entry name" value="2-IMINOBUTANOATE/2-IMINOPROPANOATE DEAMINASE RIDA"/>
    <property type="match status" value="1"/>
</dbReference>
<protein>
    <submittedName>
        <fullName evidence="2">Uncharacterized protein</fullName>
    </submittedName>
</protein>
<evidence type="ECO:0000256" key="1">
    <source>
        <dbReference type="ARBA" id="ARBA00010552"/>
    </source>
</evidence>
<dbReference type="EMBL" id="UINC01086443">
    <property type="protein sequence ID" value="SVC34903.1"/>
    <property type="molecule type" value="Genomic_DNA"/>
</dbReference>
<dbReference type="SUPFAM" id="SSF55298">
    <property type="entry name" value="YjgF-like"/>
    <property type="match status" value="1"/>
</dbReference>
<proteinExistence type="inferred from homology"/>
<dbReference type="InterPro" id="IPR006175">
    <property type="entry name" value="YjgF/YER057c/UK114"/>
</dbReference>
<organism evidence="2">
    <name type="scientific">marine metagenome</name>
    <dbReference type="NCBI Taxonomy" id="408172"/>
    <lineage>
        <taxon>unclassified sequences</taxon>
        <taxon>metagenomes</taxon>
        <taxon>ecological metagenomes</taxon>
    </lineage>
</organism>
<comment type="similarity">
    <text evidence="1">Belongs to the RutC family.</text>
</comment>
<sequence>VYKKIHLPSDSGWQWSRITPFASTVQVDDLIFVSGQNSIDDSGNVLDPGNISAQTRNVFERMKNVLANAGAKLSDLVRLNTYYVFDGEDKDATMFWENMTRVRLEYFPDPGPAATAVRVKGMPYPGQLIQIEGIAVVGKSRESRVRVMPKGHWDWSIPVPLSQGWKVGNRIFVGGQISADCDAKSVAPFDIRAQT</sequence>
<accession>A0A382LFF5</accession>